<dbReference type="Proteomes" id="UP000694680">
    <property type="component" value="Chromosome 19"/>
</dbReference>
<dbReference type="Ensembl" id="ENSGWIT00000016855.1">
    <property type="protein sequence ID" value="ENSGWIP00000015255.1"/>
    <property type="gene ID" value="ENSGWIG00000008564.1"/>
</dbReference>
<evidence type="ECO:0000256" key="1">
    <source>
        <dbReference type="SAM" id="MobiDB-lite"/>
    </source>
</evidence>
<feature type="region of interest" description="Disordered" evidence="1">
    <location>
        <begin position="188"/>
        <end position="209"/>
    </location>
</feature>
<dbReference type="PANTHER" id="PTHR28457">
    <property type="entry name" value="COILED-COIL DOMAIN-CONTAINING PROTEIN 189"/>
    <property type="match status" value="1"/>
</dbReference>
<accession>A0A8C5E2H5</accession>
<dbReference type="AlphaFoldDB" id="A0A8C5E2H5"/>
<dbReference type="InterPro" id="IPR032727">
    <property type="entry name" value="CLAMP"/>
</dbReference>
<name>A0A8C5E2H5_GOUWI</name>
<keyword evidence="4" id="KW-1185">Reference proteome</keyword>
<feature type="compositionally biased region" description="Polar residues" evidence="1">
    <location>
        <begin position="149"/>
        <end position="159"/>
    </location>
</feature>
<reference evidence="3" key="3">
    <citation type="submission" date="2025-09" db="UniProtKB">
        <authorList>
            <consortium name="Ensembl"/>
        </authorList>
    </citation>
    <scope>IDENTIFICATION</scope>
</reference>
<feature type="region of interest" description="Disordered" evidence="1">
    <location>
        <begin position="143"/>
        <end position="162"/>
    </location>
</feature>
<keyword evidence="2" id="KW-0732">Signal</keyword>
<proteinExistence type="predicted"/>
<protein>
    <submittedName>
        <fullName evidence="3">Coiled-coil domain-containing protein 189-like</fullName>
    </submittedName>
</protein>
<reference evidence="3" key="1">
    <citation type="submission" date="2020-06" db="EMBL/GenBank/DDBJ databases">
        <authorList>
            <consortium name="Wellcome Sanger Institute Data Sharing"/>
        </authorList>
    </citation>
    <scope>NUCLEOTIDE SEQUENCE [LARGE SCALE GENOMIC DNA]</scope>
</reference>
<feature type="signal peptide" evidence="2">
    <location>
        <begin position="1"/>
        <end position="15"/>
    </location>
</feature>
<dbReference type="PANTHER" id="PTHR28457:SF1">
    <property type="entry name" value="CILIA- AND FLAGELLA-ASSOCIATED PROTEIN 119"/>
    <property type="match status" value="1"/>
</dbReference>
<evidence type="ECO:0000256" key="2">
    <source>
        <dbReference type="SAM" id="SignalP"/>
    </source>
</evidence>
<evidence type="ECO:0000313" key="3">
    <source>
        <dbReference type="Ensembl" id="ENSGWIP00000015255.1"/>
    </source>
</evidence>
<gene>
    <name evidence="3" type="primary">cfap119</name>
</gene>
<evidence type="ECO:0000313" key="4">
    <source>
        <dbReference type="Proteomes" id="UP000694680"/>
    </source>
</evidence>
<reference evidence="3" key="2">
    <citation type="submission" date="2025-08" db="UniProtKB">
        <authorList>
            <consortium name="Ensembl"/>
        </authorList>
    </citation>
    <scope>IDENTIFICATION</scope>
</reference>
<dbReference type="Pfam" id="PF14769">
    <property type="entry name" value="CLAMP"/>
    <property type="match status" value="1"/>
</dbReference>
<sequence length="209" mass="24316">MLSFAYFVLCIRCLCRLLKVDLPEPKRGVLLELYVQSVLFCREHNFSREQTSTFLSIIKSIHDLNVETPFDNIEQCVSYCKELLLCHSVRRPPFSINLFGPEEIKCVFEYIYTSYFKHFKLYKYVFTPEVKLDLSLTYSETVEEEPLQPHTTVNSSEPDPTSEVKALIEQAVRKQIAFVSGELDQRMKDMALQHNGSPQPPQPKNNKKQ</sequence>
<organism evidence="3 4">
    <name type="scientific">Gouania willdenowi</name>
    <name type="common">Blunt-snouted clingfish</name>
    <name type="synonym">Lepadogaster willdenowi</name>
    <dbReference type="NCBI Taxonomy" id="441366"/>
    <lineage>
        <taxon>Eukaryota</taxon>
        <taxon>Metazoa</taxon>
        <taxon>Chordata</taxon>
        <taxon>Craniata</taxon>
        <taxon>Vertebrata</taxon>
        <taxon>Euteleostomi</taxon>
        <taxon>Actinopterygii</taxon>
        <taxon>Neopterygii</taxon>
        <taxon>Teleostei</taxon>
        <taxon>Neoteleostei</taxon>
        <taxon>Acanthomorphata</taxon>
        <taxon>Ovalentaria</taxon>
        <taxon>Blenniimorphae</taxon>
        <taxon>Blenniiformes</taxon>
        <taxon>Gobiesocoidei</taxon>
        <taxon>Gobiesocidae</taxon>
        <taxon>Gobiesocinae</taxon>
        <taxon>Gouania</taxon>
    </lineage>
</organism>
<feature type="chain" id="PRO_5034709090" evidence="2">
    <location>
        <begin position="16"/>
        <end position="209"/>
    </location>
</feature>